<proteinExistence type="predicted"/>
<evidence type="ECO:0000259" key="4">
    <source>
        <dbReference type="PROSITE" id="PS50835"/>
    </source>
</evidence>
<dbReference type="SMART" id="SM00406">
    <property type="entry name" value="IGv"/>
    <property type="match status" value="1"/>
</dbReference>
<dbReference type="PANTHER" id="PTHR23268">
    <property type="entry name" value="T-CELL RECEPTOR BETA CHAIN"/>
    <property type="match status" value="1"/>
</dbReference>
<reference evidence="6" key="1">
    <citation type="submission" date="2011-12" db="EMBL/GenBank/DDBJ databases">
        <title>The Draft Genome of Lepisosteus oculatus.</title>
        <authorList>
            <consortium name="The Broad Institute Genome Assembly &amp; Analysis Group"/>
            <consortium name="Computational R&amp;D Group"/>
            <consortium name="and Sequencing Platform"/>
            <person name="Di Palma F."/>
            <person name="Alfoldi J."/>
            <person name="Johnson J."/>
            <person name="Berlin A."/>
            <person name="Gnerre S."/>
            <person name="Jaffe D."/>
            <person name="MacCallum I."/>
            <person name="Young S."/>
            <person name="Walker B.J."/>
            <person name="Lander E.S."/>
            <person name="Lindblad-Toh K."/>
        </authorList>
    </citation>
    <scope>NUCLEOTIDE SEQUENCE [LARGE SCALE GENOMIC DNA]</scope>
</reference>
<dbReference type="AlphaFoldDB" id="W5N780"/>
<name>W5N780_LEPOC</name>
<dbReference type="InterPro" id="IPR013106">
    <property type="entry name" value="Ig_V-set"/>
</dbReference>
<feature type="domain" description="Ig-like" evidence="4">
    <location>
        <begin position="31"/>
        <end position="120"/>
    </location>
</feature>
<sequence>LNATFQAAVLLVSLLCVCKCFLAQTVIEQSPRYIAKLPEEKAEMSCTLSGTSSPYLYWYRQHGSGEMEFLFFSRGKGMFDDSPVKDFIPERKEDLFLSLRTDSLRVNHTAVYYCAWSRHS</sequence>
<dbReference type="PROSITE" id="PS50835">
    <property type="entry name" value="IG_LIKE"/>
    <property type="match status" value="1"/>
</dbReference>
<dbReference type="EMBL" id="AHAT01031872">
    <property type="status" value="NOT_ANNOTATED_CDS"/>
    <property type="molecule type" value="Genomic_DNA"/>
</dbReference>
<dbReference type="eggNOG" id="ENOG502SX2J">
    <property type="taxonomic scope" value="Eukaryota"/>
</dbReference>
<dbReference type="InterPro" id="IPR050413">
    <property type="entry name" value="TCR_beta_variable"/>
</dbReference>
<protein>
    <recommendedName>
        <fullName evidence="4">Ig-like domain-containing protein</fullName>
    </recommendedName>
</protein>
<evidence type="ECO:0000313" key="5">
    <source>
        <dbReference type="Ensembl" id="ENSLOCP00000016489.1"/>
    </source>
</evidence>
<dbReference type="HOGENOM" id="CLU_077975_9_3_1"/>
<dbReference type="Pfam" id="PF07686">
    <property type="entry name" value="V-set"/>
    <property type="match status" value="1"/>
</dbReference>
<dbReference type="InterPro" id="IPR007110">
    <property type="entry name" value="Ig-like_dom"/>
</dbReference>
<dbReference type="InterPro" id="IPR013783">
    <property type="entry name" value="Ig-like_fold"/>
</dbReference>
<dbReference type="STRING" id="7918.ENSLOCP00000016489"/>
<dbReference type="InParanoid" id="W5N780"/>
<feature type="signal peptide" evidence="3">
    <location>
        <begin position="1"/>
        <end position="23"/>
    </location>
</feature>
<evidence type="ECO:0000256" key="1">
    <source>
        <dbReference type="ARBA" id="ARBA00022729"/>
    </source>
</evidence>
<dbReference type="GeneTree" id="ENSGT00950000185086"/>
<dbReference type="Gene3D" id="2.60.40.10">
    <property type="entry name" value="Immunoglobulins"/>
    <property type="match status" value="1"/>
</dbReference>
<dbReference type="GO" id="GO:0005886">
    <property type="term" value="C:plasma membrane"/>
    <property type="evidence" value="ECO:0000318"/>
    <property type="project" value="GO_Central"/>
</dbReference>
<dbReference type="GO" id="GO:0007166">
    <property type="term" value="P:cell surface receptor signaling pathway"/>
    <property type="evidence" value="ECO:0000318"/>
    <property type="project" value="GO_Central"/>
</dbReference>
<evidence type="ECO:0000256" key="2">
    <source>
        <dbReference type="ARBA" id="ARBA00022859"/>
    </source>
</evidence>
<keyword evidence="2" id="KW-0391">Immunity</keyword>
<feature type="chain" id="PRO_5004868927" description="Ig-like domain-containing protein" evidence="3">
    <location>
        <begin position="24"/>
        <end position="120"/>
    </location>
</feature>
<evidence type="ECO:0000313" key="6">
    <source>
        <dbReference type="Proteomes" id="UP000018468"/>
    </source>
</evidence>
<evidence type="ECO:0000256" key="3">
    <source>
        <dbReference type="SAM" id="SignalP"/>
    </source>
</evidence>
<dbReference type="PANTHER" id="PTHR23268:SF31">
    <property type="entry name" value="T CELL RECEPTOR BETA VARIABLE 30"/>
    <property type="match status" value="1"/>
</dbReference>
<dbReference type="Ensembl" id="ENSLOCT00000016519.1">
    <property type="protein sequence ID" value="ENSLOCP00000016489.1"/>
    <property type="gene ID" value="ENSLOCG00000013379.1"/>
</dbReference>
<organism evidence="5 6">
    <name type="scientific">Lepisosteus oculatus</name>
    <name type="common">Spotted gar</name>
    <dbReference type="NCBI Taxonomy" id="7918"/>
    <lineage>
        <taxon>Eukaryota</taxon>
        <taxon>Metazoa</taxon>
        <taxon>Chordata</taxon>
        <taxon>Craniata</taxon>
        <taxon>Vertebrata</taxon>
        <taxon>Euteleostomi</taxon>
        <taxon>Actinopterygii</taxon>
        <taxon>Neopterygii</taxon>
        <taxon>Holostei</taxon>
        <taxon>Semionotiformes</taxon>
        <taxon>Lepisosteidae</taxon>
        <taxon>Lepisosteus</taxon>
    </lineage>
</organism>
<reference evidence="5" key="3">
    <citation type="submission" date="2025-09" db="UniProtKB">
        <authorList>
            <consortium name="Ensembl"/>
        </authorList>
    </citation>
    <scope>IDENTIFICATION</scope>
</reference>
<dbReference type="Proteomes" id="UP000018468">
    <property type="component" value="Linkage group LG7"/>
</dbReference>
<dbReference type="GO" id="GO:0002376">
    <property type="term" value="P:immune system process"/>
    <property type="evidence" value="ECO:0007669"/>
    <property type="project" value="UniProtKB-KW"/>
</dbReference>
<dbReference type="OMA" id="CYLQGYN"/>
<reference evidence="5" key="2">
    <citation type="submission" date="2025-08" db="UniProtKB">
        <authorList>
            <consortium name="Ensembl"/>
        </authorList>
    </citation>
    <scope>IDENTIFICATION</scope>
</reference>
<keyword evidence="6" id="KW-1185">Reference proteome</keyword>
<keyword evidence="1 3" id="KW-0732">Signal</keyword>
<accession>W5N780</accession>
<dbReference type="Bgee" id="ENSLOCG00000013379">
    <property type="expression patterns" value="Expressed in bone element and 7 other cell types or tissues"/>
</dbReference>
<dbReference type="InterPro" id="IPR036179">
    <property type="entry name" value="Ig-like_dom_sf"/>
</dbReference>
<dbReference type="SUPFAM" id="SSF48726">
    <property type="entry name" value="Immunoglobulin"/>
    <property type="match status" value="1"/>
</dbReference>